<dbReference type="GO" id="GO:0005737">
    <property type="term" value="C:cytoplasm"/>
    <property type="evidence" value="ECO:0007669"/>
    <property type="project" value="TreeGrafter"/>
</dbReference>
<dbReference type="RefSeq" id="WP_340523705.1">
    <property type="nucleotide sequence ID" value="NZ_FMSH01000150.1"/>
</dbReference>
<dbReference type="InterPro" id="IPR006076">
    <property type="entry name" value="FAD-dep_OxRdtase"/>
</dbReference>
<dbReference type="EMBL" id="FMSH01000150">
    <property type="protein sequence ID" value="SCU75343.1"/>
    <property type="molecule type" value="Genomic_DNA"/>
</dbReference>
<evidence type="ECO:0000313" key="4">
    <source>
        <dbReference type="EMBL" id="SCU75343.1"/>
    </source>
</evidence>
<feature type="domain" description="FAD dependent oxidoreductase" evidence="3">
    <location>
        <begin position="8"/>
        <end position="359"/>
    </location>
</feature>
<sequence>MNQRTATVVIIGGAIIGSFTAFFLRKEGFAGPIKVIERDPTYQYCSTALSASSIRTQFGCPFNIGMSLFGAGMFRDIRQWFGDDADIGFDERGYLLLGTKEGADAMRATALSQIEAGATIDIMTPAQAKARHPWLNIDDIGIATYGAANEGWFDAWALLQLVRREAKKLGVEYVTAEANGIESRNGRVTGVRLADDSVVRCDWCVNAAGPAGGKVASWLDIALPVEPRKRTVFHIKAPVPTEGFPMLFDNSGIWIRPEGDGFIAGIAPEEHRDPHAEGDFEPDHYLFEDIVWPYLAHRVPAMESTRLLRAWAGHYEMNLLDHNGVVGAHDEIGNFLLATGFSGHGVMHAPATGRAVAEWIVHGQYRTIDVSPLGYQRIRKQEPLLESVVY</sequence>
<proteinExistence type="predicted"/>
<dbReference type="PANTHER" id="PTHR13847:SF287">
    <property type="entry name" value="FAD-DEPENDENT OXIDOREDUCTASE DOMAIN-CONTAINING PROTEIN 1"/>
    <property type="match status" value="1"/>
</dbReference>
<keyword evidence="1 4" id="KW-0560">Oxidoreductase</keyword>
<organism evidence="4">
    <name type="scientific">Cupriavidus necator</name>
    <name type="common">Alcaligenes eutrophus</name>
    <name type="synonym">Ralstonia eutropha</name>
    <dbReference type="NCBI Taxonomy" id="106590"/>
    <lineage>
        <taxon>Bacteria</taxon>
        <taxon>Pseudomonadati</taxon>
        <taxon>Pseudomonadota</taxon>
        <taxon>Betaproteobacteria</taxon>
        <taxon>Burkholderiales</taxon>
        <taxon>Burkholderiaceae</taxon>
        <taxon>Cupriavidus</taxon>
    </lineage>
</organism>
<keyword evidence="2" id="KW-1133">Transmembrane helix</keyword>
<keyword evidence="2" id="KW-0472">Membrane</keyword>
<dbReference type="GO" id="GO:0016491">
    <property type="term" value="F:oxidoreductase activity"/>
    <property type="evidence" value="ECO:0007669"/>
    <property type="project" value="UniProtKB-KW"/>
</dbReference>
<dbReference type="EC" id="1.-.-.-" evidence="4"/>
<gene>
    <name evidence="4" type="primary">foxred</name>
    <name evidence="4" type="ORF">CNECB9_2330015</name>
</gene>
<reference evidence="4" key="1">
    <citation type="submission" date="2016-09" db="EMBL/GenBank/DDBJ databases">
        <authorList>
            <person name="Capua I."/>
            <person name="De Benedictis P."/>
            <person name="Joannis T."/>
            <person name="Lombin L.H."/>
            <person name="Cattoli G."/>
        </authorList>
    </citation>
    <scope>NUCLEOTIDE SEQUENCE</scope>
    <source>
        <strain evidence="4">B9</strain>
    </source>
</reference>
<name>A0A1K0JJD4_CUPNE</name>
<feature type="transmembrane region" description="Helical" evidence="2">
    <location>
        <begin position="6"/>
        <end position="24"/>
    </location>
</feature>
<dbReference type="GO" id="GO:0032981">
    <property type="term" value="P:mitochondrial respiratory chain complex I assembly"/>
    <property type="evidence" value="ECO:0007669"/>
    <property type="project" value="TreeGrafter"/>
</dbReference>
<evidence type="ECO:0000256" key="1">
    <source>
        <dbReference type="ARBA" id="ARBA00023002"/>
    </source>
</evidence>
<evidence type="ECO:0000259" key="3">
    <source>
        <dbReference type="Pfam" id="PF01266"/>
    </source>
</evidence>
<keyword evidence="2" id="KW-0812">Transmembrane</keyword>
<accession>A0A1K0JJD4</accession>
<evidence type="ECO:0000256" key="2">
    <source>
        <dbReference type="SAM" id="Phobius"/>
    </source>
</evidence>
<dbReference type="InterPro" id="IPR036188">
    <property type="entry name" value="FAD/NAD-bd_sf"/>
</dbReference>
<dbReference type="Pfam" id="PF01266">
    <property type="entry name" value="DAO"/>
    <property type="match status" value="1"/>
</dbReference>
<dbReference type="SUPFAM" id="SSF51905">
    <property type="entry name" value="FAD/NAD(P)-binding domain"/>
    <property type="match status" value="1"/>
</dbReference>
<dbReference type="Gene3D" id="3.50.50.60">
    <property type="entry name" value="FAD/NAD(P)-binding domain"/>
    <property type="match status" value="1"/>
</dbReference>
<dbReference type="PANTHER" id="PTHR13847">
    <property type="entry name" value="SARCOSINE DEHYDROGENASE-RELATED"/>
    <property type="match status" value="1"/>
</dbReference>
<dbReference type="AlphaFoldDB" id="A0A1K0JJD4"/>
<protein>
    <submittedName>
        <fullName evidence="4">FAD-dependent oxidoreductase domain-containing protein 1</fullName>
        <ecNumber evidence="4">1.-.-.-</ecNumber>
    </submittedName>
</protein>
<dbReference type="Gene3D" id="3.30.9.10">
    <property type="entry name" value="D-Amino Acid Oxidase, subunit A, domain 2"/>
    <property type="match status" value="1"/>
</dbReference>